<comment type="caution">
    <text evidence="4">The sequence shown here is derived from an EMBL/GenBank/DDBJ whole genome shotgun (WGS) entry which is preliminary data.</text>
</comment>
<feature type="coiled-coil region" evidence="1">
    <location>
        <begin position="94"/>
        <end position="136"/>
    </location>
</feature>
<dbReference type="Proteomes" id="UP001156694">
    <property type="component" value="Unassembled WGS sequence"/>
</dbReference>
<evidence type="ECO:0000313" key="4">
    <source>
        <dbReference type="EMBL" id="GLQ35656.1"/>
    </source>
</evidence>
<evidence type="ECO:0000256" key="2">
    <source>
        <dbReference type="SAM" id="MobiDB-lite"/>
    </source>
</evidence>
<dbReference type="EMBL" id="BSNN01000004">
    <property type="protein sequence ID" value="GLQ35656.1"/>
    <property type="molecule type" value="Genomic_DNA"/>
</dbReference>
<proteinExistence type="predicted"/>
<feature type="region of interest" description="Disordered" evidence="2">
    <location>
        <begin position="53"/>
        <end position="91"/>
    </location>
</feature>
<protein>
    <submittedName>
        <fullName evidence="4">Uncharacterized protein</fullName>
    </submittedName>
</protein>
<gene>
    <name evidence="4" type="ORF">GCM10007939_19390</name>
</gene>
<evidence type="ECO:0000256" key="1">
    <source>
        <dbReference type="SAM" id="Coils"/>
    </source>
</evidence>
<feature type="signal peptide" evidence="3">
    <location>
        <begin position="1"/>
        <end position="26"/>
    </location>
</feature>
<keyword evidence="5" id="KW-1185">Reference proteome</keyword>
<keyword evidence="1" id="KW-0175">Coiled coil</keyword>
<accession>A0ABQ5VW34</accession>
<evidence type="ECO:0000313" key="5">
    <source>
        <dbReference type="Proteomes" id="UP001156694"/>
    </source>
</evidence>
<dbReference type="RefSeq" id="WP_284378373.1">
    <property type="nucleotide sequence ID" value="NZ_BSNN01000004.1"/>
</dbReference>
<feature type="compositionally biased region" description="Basic residues" evidence="2">
    <location>
        <begin position="66"/>
        <end position="83"/>
    </location>
</feature>
<reference evidence="5" key="1">
    <citation type="journal article" date="2019" name="Int. J. Syst. Evol. Microbiol.">
        <title>The Global Catalogue of Microorganisms (GCM) 10K type strain sequencing project: providing services to taxonomists for standard genome sequencing and annotation.</title>
        <authorList>
            <consortium name="The Broad Institute Genomics Platform"/>
            <consortium name="The Broad Institute Genome Sequencing Center for Infectious Disease"/>
            <person name="Wu L."/>
            <person name="Ma J."/>
        </authorList>
    </citation>
    <scope>NUCLEOTIDE SEQUENCE [LARGE SCALE GENOMIC DNA]</scope>
    <source>
        <strain evidence="5">NBRC 110140</strain>
    </source>
</reference>
<name>A0ABQ5VW34_9RHOB</name>
<sequence length="206" mass="23539">MKHSRIIATLTGAAISLSSITTSAQADRDTDNLIKLLLGAAAVGVIANEIKSNKKDNKSSTDSQYTHRHNGNTHKHSVARQHSHSSWFYENQRQEARKRELARLKAERARAQRARAERARKEALRAEREREHWMIKQTRERANATQPRKAKSLPLPGHCKRKFRTSGKKRTAYSQRCLIRDGYAISDSGKVTHRKWRGRAAKPILM</sequence>
<organism evidence="4 5">
    <name type="scientific">Amylibacter marinus</name>
    <dbReference type="NCBI Taxonomy" id="1475483"/>
    <lineage>
        <taxon>Bacteria</taxon>
        <taxon>Pseudomonadati</taxon>
        <taxon>Pseudomonadota</taxon>
        <taxon>Alphaproteobacteria</taxon>
        <taxon>Rhodobacterales</taxon>
        <taxon>Paracoccaceae</taxon>
        <taxon>Amylibacter</taxon>
    </lineage>
</organism>
<keyword evidence="3" id="KW-0732">Signal</keyword>
<feature type="chain" id="PRO_5047402318" evidence="3">
    <location>
        <begin position="27"/>
        <end position="206"/>
    </location>
</feature>
<evidence type="ECO:0000256" key="3">
    <source>
        <dbReference type="SAM" id="SignalP"/>
    </source>
</evidence>